<dbReference type="EMBL" id="JSZA02000223">
    <property type="protein sequence ID" value="TGN99948.1"/>
    <property type="molecule type" value="Genomic_DNA"/>
</dbReference>
<accession>A0A4E0QKJ6</accession>
<gene>
    <name evidence="2" type="ORF">PN36_30385</name>
</gene>
<comment type="caution">
    <text evidence="2">The sequence shown here is derived from an EMBL/GenBank/DDBJ whole genome shotgun (WGS) entry which is preliminary data.</text>
</comment>
<feature type="compositionally biased region" description="Polar residues" evidence="1">
    <location>
        <begin position="55"/>
        <end position="72"/>
    </location>
</feature>
<name>A0A4E0QKJ6_9GAMM</name>
<organism evidence="2 3">
    <name type="scientific">Candidatus Thiomargarita nelsonii</name>
    <dbReference type="NCBI Taxonomy" id="1003181"/>
    <lineage>
        <taxon>Bacteria</taxon>
        <taxon>Pseudomonadati</taxon>
        <taxon>Pseudomonadota</taxon>
        <taxon>Gammaproteobacteria</taxon>
        <taxon>Thiotrichales</taxon>
        <taxon>Thiotrichaceae</taxon>
        <taxon>Thiomargarita</taxon>
    </lineage>
</organism>
<reference evidence="2 3" key="1">
    <citation type="journal article" date="2016" name="Front. Microbiol.">
        <title>Single-Cell (Meta-)Genomics of a Dimorphic Candidatus Thiomargarita nelsonii Reveals Genomic Plasticity.</title>
        <authorList>
            <person name="Flood B.E."/>
            <person name="Fliss P."/>
            <person name="Jones D.S."/>
            <person name="Dick G.J."/>
            <person name="Jain S."/>
            <person name="Kaster A.K."/>
            <person name="Winkel M."/>
            <person name="Mussmann M."/>
            <person name="Bailey J."/>
        </authorList>
    </citation>
    <scope>NUCLEOTIDE SEQUENCE [LARGE SCALE GENOMIC DNA]</scope>
    <source>
        <strain evidence="2">Hydrate Ridge</strain>
    </source>
</reference>
<dbReference type="Proteomes" id="UP000030428">
    <property type="component" value="Unassembled WGS sequence"/>
</dbReference>
<evidence type="ECO:0000313" key="3">
    <source>
        <dbReference type="Proteomes" id="UP000030428"/>
    </source>
</evidence>
<proteinExistence type="predicted"/>
<feature type="region of interest" description="Disordered" evidence="1">
    <location>
        <begin position="55"/>
        <end position="74"/>
    </location>
</feature>
<evidence type="ECO:0000256" key="1">
    <source>
        <dbReference type="SAM" id="MobiDB-lite"/>
    </source>
</evidence>
<sequence>MSHPYSKPLGMGLKNKYNGLRQLVQNKFWTPIPKILLVFYPFFPLIRCTSVNRQKNPSVPPKSTIQLENGGQTEPGLRRGNPLWLHLLPAFL</sequence>
<evidence type="ECO:0000313" key="2">
    <source>
        <dbReference type="EMBL" id="TGN99948.1"/>
    </source>
</evidence>
<keyword evidence="3" id="KW-1185">Reference proteome</keyword>
<dbReference type="AlphaFoldDB" id="A0A4E0QKJ6"/>
<protein>
    <submittedName>
        <fullName evidence="2">Uncharacterized protein</fullName>
    </submittedName>
</protein>